<feature type="transmembrane region" description="Helical" evidence="1">
    <location>
        <begin position="108"/>
        <end position="126"/>
    </location>
</feature>
<feature type="transmembrane region" description="Helical" evidence="1">
    <location>
        <begin position="78"/>
        <end position="96"/>
    </location>
</feature>
<dbReference type="AlphaFoldDB" id="A0AA92M366"/>
<keyword evidence="1" id="KW-1133">Transmembrane helix</keyword>
<protein>
    <submittedName>
        <fullName evidence="3">VanZ family protein</fullName>
    </submittedName>
</protein>
<feature type="transmembrane region" description="Helical" evidence="1">
    <location>
        <begin position="45"/>
        <end position="66"/>
    </location>
</feature>
<accession>A0AA92M366</accession>
<feature type="domain" description="VanZ-like" evidence="2">
    <location>
        <begin position="42"/>
        <end position="123"/>
    </location>
</feature>
<name>A0AA92M366_9VIBR</name>
<dbReference type="NCBIfam" id="NF037970">
    <property type="entry name" value="vanZ_1"/>
    <property type="match status" value="1"/>
</dbReference>
<dbReference type="Pfam" id="PF04892">
    <property type="entry name" value="VanZ"/>
    <property type="match status" value="1"/>
</dbReference>
<keyword evidence="1" id="KW-0472">Membrane</keyword>
<dbReference type="RefSeq" id="WP_203347898.1">
    <property type="nucleotide sequence ID" value="NZ_CANMIY010000009.1"/>
</dbReference>
<reference evidence="3 4" key="1">
    <citation type="submission" date="2021-01" db="EMBL/GenBank/DDBJ databases">
        <title>Characterization of a novel blaVMB-2- harboring plasmid in Vibrio diabolicus.</title>
        <authorList>
            <person name="Liu M."/>
        </authorList>
    </citation>
    <scope>NUCLEOTIDE SEQUENCE [LARGE SCALE GENOMIC DNA]</scope>
    <source>
        <strain evidence="3 4">SLV18</strain>
    </source>
</reference>
<gene>
    <name evidence="3" type="ORF">JOS67_19815</name>
</gene>
<evidence type="ECO:0000259" key="2">
    <source>
        <dbReference type="Pfam" id="PF04892"/>
    </source>
</evidence>
<evidence type="ECO:0000313" key="4">
    <source>
        <dbReference type="Proteomes" id="UP000596337"/>
    </source>
</evidence>
<organism evidence="3 4">
    <name type="scientific">Vibrio diabolicus</name>
    <dbReference type="NCBI Taxonomy" id="50719"/>
    <lineage>
        <taxon>Bacteria</taxon>
        <taxon>Pseudomonadati</taxon>
        <taxon>Pseudomonadota</taxon>
        <taxon>Gammaproteobacteria</taxon>
        <taxon>Vibrionales</taxon>
        <taxon>Vibrionaceae</taxon>
        <taxon>Vibrio</taxon>
        <taxon>Vibrio diabolicus subgroup</taxon>
    </lineage>
</organism>
<proteinExistence type="predicted"/>
<evidence type="ECO:0000313" key="3">
    <source>
        <dbReference type="EMBL" id="QRG85876.1"/>
    </source>
</evidence>
<dbReference type="Proteomes" id="UP000596337">
    <property type="component" value="Chromosome 2"/>
</dbReference>
<dbReference type="InterPro" id="IPR006976">
    <property type="entry name" value="VanZ-like"/>
</dbReference>
<sequence>MVSILTRISFVFVLALTASLSLWKSSDLHHATYLQMETYLGGSSTLHFTFSLLIGFLSVFTFPSLVSSSKADVFGIRLLLLLLAIVSMEEISQLFIPSRSFSFDDLSTNWIGIISGYFSAKLIRVLRTRSFS</sequence>
<evidence type="ECO:0000256" key="1">
    <source>
        <dbReference type="SAM" id="Phobius"/>
    </source>
</evidence>
<dbReference type="EMBL" id="CP069197">
    <property type="protein sequence ID" value="QRG85876.1"/>
    <property type="molecule type" value="Genomic_DNA"/>
</dbReference>
<keyword evidence="1" id="KW-0812">Transmembrane</keyword>